<name>A0A9Y2MUX8_9PSEU</name>
<sequence length="194" mass="21916">MVDAAQFFRRDFPELPFPDGTDLAQVLLCPTRHASKHHCGPAVRLIWRNSKTVGEVAEAPEPPEDADDLFLPQARVLHPCRLREFPYPEEFPKDRRAELGLPASRDDVDYELGQFSKVGGWTAWYAGDPQDLSCRECGARLRQAIALATQEDEVPCGCERRDDEEAGWEFGEQGALNIFLCPTDPRHPVKVRTE</sequence>
<reference evidence="1 2" key="1">
    <citation type="submission" date="2023-06" db="EMBL/GenBank/DDBJ databases">
        <authorList>
            <person name="Oyuntsetseg B."/>
            <person name="Kim S.B."/>
        </authorList>
    </citation>
    <scope>NUCLEOTIDE SEQUENCE [LARGE SCALE GENOMIC DNA]</scope>
    <source>
        <strain evidence="1 2">2-15</strain>
    </source>
</reference>
<evidence type="ECO:0000313" key="1">
    <source>
        <dbReference type="EMBL" id="WIX82300.1"/>
    </source>
</evidence>
<dbReference type="AlphaFoldDB" id="A0A9Y2MUX8"/>
<dbReference type="KEGG" id="acab:QRX50_16810"/>
<organism evidence="1 2">
    <name type="scientific">Amycolatopsis carbonis</name>
    <dbReference type="NCBI Taxonomy" id="715471"/>
    <lineage>
        <taxon>Bacteria</taxon>
        <taxon>Bacillati</taxon>
        <taxon>Actinomycetota</taxon>
        <taxon>Actinomycetes</taxon>
        <taxon>Pseudonocardiales</taxon>
        <taxon>Pseudonocardiaceae</taxon>
        <taxon>Amycolatopsis</taxon>
    </lineage>
</organism>
<protein>
    <recommendedName>
        <fullName evidence="3">DUF1963 domain-containing protein</fullName>
    </recommendedName>
</protein>
<dbReference type="EMBL" id="CP127294">
    <property type="protein sequence ID" value="WIX82300.1"/>
    <property type="molecule type" value="Genomic_DNA"/>
</dbReference>
<keyword evidence="2" id="KW-1185">Reference proteome</keyword>
<dbReference type="Proteomes" id="UP001236014">
    <property type="component" value="Chromosome"/>
</dbReference>
<dbReference type="RefSeq" id="WP_285972875.1">
    <property type="nucleotide sequence ID" value="NZ_CP127294.1"/>
</dbReference>
<proteinExistence type="predicted"/>
<gene>
    <name evidence="1" type="ORF">QRX50_16810</name>
</gene>
<evidence type="ECO:0000313" key="2">
    <source>
        <dbReference type="Proteomes" id="UP001236014"/>
    </source>
</evidence>
<accession>A0A9Y2MUX8</accession>
<evidence type="ECO:0008006" key="3">
    <source>
        <dbReference type="Google" id="ProtNLM"/>
    </source>
</evidence>